<comment type="caution">
    <text evidence="1">The sequence shown here is derived from an EMBL/GenBank/DDBJ whole genome shotgun (WGS) entry which is preliminary data.</text>
</comment>
<dbReference type="EMBL" id="CM039437">
    <property type="protein sequence ID" value="KAI4308205.1"/>
    <property type="molecule type" value="Genomic_DNA"/>
</dbReference>
<protein>
    <submittedName>
        <fullName evidence="1">Uncharacterized protein</fullName>
    </submittedName>
</protein>
<reference evidence="1 2" key="1">
    <citation type="journal article" date="2022" name="DNA Res.">
        <title>Chromosomal-level genome assembly of the orchid tree Bauhinia variegata (Leguminosae; Cercidoideae) supports the allotetraploid origin hypothesis of Bauhinia.</title>
        <authorList>
            <person name="Zhong Y."/>
            <person name="Chen Y."/>
            <person name="Zheng D."/>
            <person name="Pang J."/>
            <person name="Liu Y."/>
            <person name="Luo S."/>
            <person name="Meng S."/>
            <person name="Qian L."/>
            <person name="Wei D."/>
            <person name="Dai S."/>
            <person name="Zhou R."/>
        </authorList>
    </citation>
    <scope>NUCLEOTIDE SEQUENCE [LARGE SCALE GENOMIC DNA]</scope>
    <source>
        <strain evidence="1">BV-YZ2020</strain>
    </source>
</reference>
<proteinExistence type="predicted"/>
<sequence>MDSSSIPQLLLYLLSLFSLIHTSSSVSGSNQFCDAGIGYGESSCGISSSVTSKLLIKGGTVVNAHRKEVADVYVEDGIIVAVKPNIRVGDDVTMLDATGKFVMPGGIDPHTHLAFGFMDTETVDDFFTGQAAALAGGTTMHIDFVIPIDGSLTAGFEAYEKKAKKACMDYGFHIAITKWDETVSREMEVIVKEKGINSFKFFMAYKGALMINDELLLEGLKKCKSLGALAMVHAENGDAVYEGQKRMIELGITGPEGHALSRPAVLEGEATSRAIRLAAFVNTPLYVVHVMSIDAMEEIAKARKAGQRVIGEPVVSGLVLDESWLWHPDFETASKYVMSPPIRARGHDKALQAALSRGALQVRHYYSPFNQLKLLNCVALCLLVSEIREAISFQT</sequence>
<evidence type="ECO:0000313" key="2">
    <source>
        <dbReference type="Proteomes" id="UP000828941"/>
    </source>
</evidence>
<dbReference type="Proteomes" id="UP000828941">
    <property type="component" value="Chromosome 12"/>
</dbReference>
<name>A0ACB9LF80_BAUVA</name>
<accession>A0ACB9LF80</accession>
<evidence type="ECO:0000313" key="1">
    <source>
        <dbReference type="EMBL" id="KAI4308205.1"/>
    </source>
</evidence>
<organism evidence="1 2">
    <name type="scientific">Bauhinia variegata</name>
    <name type="common">Purple orchid tree</name>
    <name type="synonym">Phanera variegata</name>
    <dbReference type="NCBI Taxonomy" id="167791"/>
    <lineage>
        <taxon>Eukaryota</taxon>
        <taxon>Viridiplantae</taxon>
        <taxon>Streptophyta</taxon>
        <taxon>Embryophyta</taxon>
        <taxon>Tracheophyta</taxon>
        <taxon>Spermatophyta</taxon>
        <taxon>Magnoliopsida</taxon>
        <taxon>eudicotyledons</taxon>
        <taxon>Gunneridae</taxon>
        <taxon>Pentapetalae</taxon>
        <taxon>rosids</taxon>
        <taxon>fabids</taxon>
        <taxon>Fabales</taxon>
        <taxon>Fabaceae</taxon>
        <taxon>Cercidoideae</taxon>
        <taxon>Cercideae</taxon>
        <taxon>Bauhiniinae</taxon>
        <taxon>Bauhinia</taxon>
    </lineage>
</organism>
<gene>
    <name evidence="1" type="ORF">L6164_031304</name>
</gene>
<keyword evidence="2" id="KW-1185">Reference proteome</keyword>